<dbReference type="GO" id="GO:0016987">
    <property type="term" value="F:sigma factor activity"/>
    <property type="evidence" value="ECO:0007669"/>
    <property type="project" value="UniProtKB-KW"/>
</dbReference>
<evidence type="ECO:0000259" key="6">
    <source>
        <dbReference type="Pfam" id="PF04542"/>
    </source>
</evidence>
<evidence type="ECO:0000256" key="2">
    <source>
        <dbReference type="ARBA" id="ARBA00023015"/>
    </source>
</evidence>
<dbReference type="InterPro" id="IPR036388">
    <property type="entry name" value="WH-like_DNA-bd_sf"/>
</dbReference>
<feature type="domain" description="RNA polymerase sigma-70 region 2" evidence="6">
    <location>
        <begin position="18"/>
        <end position="83"/>
    </location>
</feature>
<dbReference type="PANTHER" id="PTHR43133">
    <property type="entry name" value="RNA POLYMERASE ECF-TYPE SIGMA FACTO"/>
    <property type="match status" value="1"/>
</dbReference>
<dbReference type="Pfam" id="PF04542">
    <property type="entry name" value="Sigma70_r2"/>
    <property type="match status" value="1"/>
</dbReference>
<accession>A0A8S5UBD8</accession>
<dbReference type="Pfam" id="PF04545">
    <property type="entry name" value="Sigma70_r4"/>
    <property type="match status" value="1"/>
</dbReference>
<reference evidence="8" key="1">
    <citation type="journal article" date="2021" name="Proc. Natl. Acad. Sci. U.S.A.">
        <title>A Catalog of Tens of Thousands of Viruses from Human Metagenomes Reveals Hidden Associations with Chronic Diseases.</title>
        <authorList>
            <person name="Tisza M.J."/>
            <person name="Buck C.B."/>
        </authorList>
    </citation>
    <scope>NUCLEOTIDE SEQUENCE</scope>
    <source>
        <strain evidence="8">CtZkC8</strain>
    </source>
</reference>
<dbReference type="SUPFAM" id="SSF88659">
    <property type="entry name" value="Sigma3 and sigma4 domains of RNA polymerase sigma factors"/>
    <property type="match status" value="1"/>
</dbReference>
<evidence type="ECO:0000256" key="1">
    <source>
        <dbReference type="ARBA" id="ARBA00010641"/>
    </source>
</evidence>
<dbReference type="CDD" id="cd06171">
    <property type="entry name" value="Sigma70_r4"/>
    <property type="match status" value="1"/>
</dbReference>
<dbReference type="NCBIfam" id="TIGR02937">
    <property type="entry name" value="sigma70-ECF"/>
    <property type="match status" value="1"/>
</dbReference>
<keyword evidence="4" id="KW-0238">DNA-binding</keyword>
<evidence type="ECO:0000313" key="8">
    <source>
        <dbReference type="EMBL" id="DAF91793.1"/>
    </source>
</evidence>
<dbReference type="InterPro" id="IPR007630">
    <property type="entry name" value="RNA_pol_sigma70_r4"/>
</dbReference>
<keyword evidence="5" id="KW-0804">Transcription</keyword>
<dbReference type="Gene3D" id="1.10.10.10">
    <property type="entry name" value="Winged helix-like DNA-binding domain superfamily/Winged helix DNA-binding domain"/>
    <property type="match status" value="1"/>
</dbReference>
<dbReference type="PANTHER" id="PTHR43133:SF51">
    <property type="entry name" value="RNA POLYMERASE SIGMA FACTOR"/>
    <property type="match status" value="1"/>
</dbReference>
<comment type="similarity">
    <text evidence="1">Belongs to the sigma-70 factor family. ECF subfamily.</text>
</comment>
<dbReference type="InterPro" id="IPR014284">
    <property type="entry name" value="RNA_pol_sigma-70_dom"/>
</dbReference>
<dbReference type="SUPFAM" id="SSF88946">
    <property type="entry name" value="Sigma2 domain of RNA polymerase sigma factors"/>
    <property type="match status" value="1"/>
</dbReference>
<proteinExistence type="inferred from homology"/>
<evidence type="ECO:0000256" key="4">
    <source>
        <dbReference type="ARBA" id="ARBA00023125"/>
    </source>
</evidence>
<evidence type="ECO:0000256" key="5">
    <source>
        <dbReference type="ARBA" id="ARBA00023163"/>
    </source>
</evidence>
<name>A0A8S5UBD8_9CAUD</name>
<protein>
    <submittedName>
        <fullName evidence="8">DNA directed RNA polymerase subunit</fullName>
    </submittedName>
</protein>
<sequence length="176" mass="20448">MEIIKSAQAGNISAFNKLFHRYKGFVDTVLYYYIKDMDEAKDITNIVFLKVYEKLSQFTDYDSFGGWLRILTNRTAIDYLRSVKNHAKPVGEESERLSLASSISSDEDDLVNRLAYERVLEEFNKFPAHMKQILELFYVNNMTVVQISEALRIPTGTIKSILSRTRKQIKKSFNQN</sequence>
<feature type="domain" description="RNA polymerase sigma-70 region 4" evidence="7">
    <location>
        <begin position="127"/>
        <end position="171"/>
    </location>
</feature>
<keyword evidence="2" id="KW-0805">Transcription regulation</keyword>
<organism evidence="8">
    <name type="scientific">Podoviridae sp. ctZkC8</name>
    <dbReference type="NCBI Taxonomy" id="2825259"/>
    <lineage>
        <taxon>Viruses</taxon>
        <taxon>Duplodnaviria</taxon>
        <taxon>Heunggongvirae</taxon>
        <taxon>Uroviricota</taxon>
        <taxon>Caudoviricetes</taxon>
    </lineage>
</organism>
<dbReference type="Gene3D" id="1.10.1740.10">
    <property type="match status" value="1"/>
</dbReference>
<dbReference type="InterPro" id="IPR039425">
    <property type="entry name" value="RNA_pol_sigma-70-like"/>
</dbReference>
<dbReference type="GO" id="GO:0003677">
    <property type="term" value="F:DNA binding"/>
    <property type="evidence" value="ECO:0007669"/>
    <property type="project" value="UniProtKB-KW"/>
</dbReference>
<dbReference type="InterPro" id="IPR013325">
    <property type="entry name" value="RNA_pol_sigma_r2"/>
</dbReference>
<dbReference type="GO" id="GO:0006352">
    <property type="term" value="P:DNA-templated transcription initiation"/>
    <property type="evidence" value="ECO:0007669"/>
    <property type="project" value="InterPro"/>
</dbReference>
<evidence type="ECO:0000259" key="7">
    <source>
        <dbReference type="Pfam" id="PF04545"/>
    </source>
</evidence>
<dbReference type="InterPro" id="IPR007627">
    <property type="entry name" value="RNA_pol_sigma70_r2"/>
</dbReference>
<keyword evidence="3" id="KW-0731">Sigma factor</keyword>
<dbReference type="EMBL" id="BK016062">
    <property type="protein sequence ID" value="DAF91793.1"/>
    <property type="molecule type" value="Genomic_DNA"/>
</dbReference>
<dbReference type="InterPro" id="IPR013324">
    <property type="entry name" value="RNA_pol_sigma_r3/r4-like"/>
</dbReference>
<evidence type="ECO:0000256" key="3">
    <source>
        <dbReference type="ARBA" id="ARBA00023082"/>
    </source>
</evidence>